<dbReference type="SMART" id="SM01012">
    <property type="entry name" value="ANTAR"/>
    <property type="match status" value="1"/>
</dbReference>
<feature type="compositionally biased region" description="Low complexity" evidence="3">
    <location>
        <begin position="264"/>
        <end position="273"/>
    </location>
</feature>
<accession>A0ABT5FLS5</accession>
<organism evidence="5 6">
    <name type="scientific">Streptomyces gilvifuscus</name>
    <dbReference type="NCBI Taxonomy" id="1550617"/>
    <lineage>
        <taxon>Bacteria</taxon>
        <taxon>Bacillati</taxon>
        <taxon>Actinomycetota</taxon>
        <taxon>Actinomycetes</taxon>
        <taxon>Kitasatosporales</taxon>
        <taxon>Streptomycetaceae</taxon>
        <taxon>Streptomyces</taxon>
    </lineage>
</organism>
<reference evidence="5 6" key="1">
    <citation type="journal article" date="2015" name="Int. J. Syst. Evol. Microbiol.">
        <title>Streptomyces gilvifuscus sp. nov., an actinomycete that produces antibacterial compounds isolated from soil.</title>
        <authorList>
            <person name="Nguyen T.M."/>
            <person name="Kim J."/>
        </authorList>
    </citation>
    <scope>NUCLEOTIDE SEQUENCE [LARGE SCALE GENOMIC DNA]</scope>
    <source>
        <strain evidence="5 6">T113</strain>
    </source>
</reference>
<comment type="caution">
    <text evidence="5">The sequence shown here is derived from an EMBL/GenBank/DDBJ whole genome shotgun (WGS) entry which is preliminary data.</text>
</comment>
<keyword evidence="1" id="KW-0805">Transcription regulation</keyword>
<dbReference type="Pfam" id="PF03861">
    <property type="entry name" value="ANTAR"/>
    <property type="match status" value="1"/>
</dbReference>
<feature type="domain" description="ANTAR" evidence="4">
    <location>
        <begin position="147"/>
        <end position="228"/>
    </location>
</feature>
<evidence type="ECO:0000256" key="3">
    <source>
        <dbReference type="SAM" id="MobiDB-lite"/>
    </source>
</evidence>
<feature type="region of interest" description="Disordered" evidence="3">
    <location>
        <begin position="236"/>
        <end position="273"/>
    </location>
</feature>
<feature type="compositionally biased region" description="Acidic residues" evidence="3">
    <location>
        <begin position="250"/>
        <end position="262"/>
    </location>
</feature>
<keyword evidence="2" id="KW-0804">Transcription</keyword>
<protein>
    <submittedName>
        <fullName evidence="5">ANTAR domain-containing protein</fullName>
    </submittedName>
</protein>
<dbReference type="InterPro" id="IPR029016">
    <property type="entry name" value="GAF-like_dom_sf"/>
</dbReference>
<dbReference type="RefSeq" id="WP_249837687.1">
    <property type="nucleotide sequence ID" value="NZ_JAQOSK010000001.1"/>
</dbReference>
<evidence type="ECO:0000313" key="5">
    <source>
        <dbReference type="EMBL" id="MDC2953450.1"/>
    </source>
</evidence>
<evidence type="ECO:0000256" key="1">
    <source>
        <dbReference type="ARBA" id="ARBA00023015"/>
    </source>
</evidence>
<evidence type="ECO:0000313" key="6">
    <source>
        <dbReference type="Proteomes" id="UP001221328"/>
    </source>
</evidence>
<evidence type="ECO:0000259" key="4">
    <source>
        <dbReference type="SMART" id="SM01012"/>
    </source>
</evidence>
<dbReference type="EMBL" id="JAQOSK010000001">
    <property type="protein sequence ID" value="MDC2953450.1"/>
    <property type="molecule type" value="Genomic_DNA"/>
</dbReference>
<name>A0ABT5FLS5_9ACTN</name>
<evidence type="ECO:0000256" key="2">
    <source>
        <dbReference type="ARBA" id="ARBA00023163"/>
    </source>
</evidence>
<feature type="compositionally biased region" description="Low complexity" evidence="3">
    <location>
        <begin position="240"/>
        <end position="249"/>
    </location>
</feature>
<keyword evidence="6" id="KW-1185">Reference proteome</keyword>
<sequence length="273" mass="28755">MAESGTVISDGMAEVLRRLHLDGPGDPTPAWARALGAEGVALTLLVGAERTPEPLWCHPDLSARFEELQFTLGEGPGPEVIHNGLPVLEPDLDRVRLERWPALLPAAANMGVHGVCCFPLGLGAIRVGVLTVLCDGERRMGAQQYADAGALAAALTSAFLGGDLRRDGDGSALDIPEPPSGLHRPAVHQATGMISVQLGVSMQEALLRLRAHAYGSERPLGEVAQDVVARRLRFRDEPTGDCTGDSTGDFTDDFTDDFDDDGSGPHSPDGGKG</sequence>
<dbReference type="SUPFAM" id="SSF55781">
    <property type="entry name" value="GAF domain-like"/>
    <property type="match status" value="1"/>
</dbReference>
<dbReference type="InterPro" id="IPR005561">
    <property type="entry name" value="ANTAR"/>
</dbReference>
<dbReference type="Gene3D" id="1.10.10.10">
    <property type="entry name" value="Winged helix-like DNA-binding domain superfamily/Winged helix DNA-binding domain"/>
    <property type="match status" value="1"/>
</dbReference>
<dbReference type="Proteomes" id="UP001221328">
    <property type="component" value="Unassembled WGS sequence"/>
</dbReference>
<gene>
    <name evidence="5" type="ORF">PO587_03160</name>
</gene>
<proteinExistence type="predicted"/>
<dbReference type="Gene3D" id="3.30.450.40">
    <property type="match status" value="1"/>
</dbReference>
<dbReference type="InterPro" id="IPR036388">
    <property type="entry name" value="WH-like_DNA-bd_sf"/>
</dbReference>